<dbReference type="InterPro" id="IPR018392">
    <property type="entry name" value="LysM"/>
</dbReference>
<dbReference type="SUPFAM" id="SSF101898">
    <property type="entry name" value="NHL repeat"/>
    <property type="match status" value="1"/>
</dbReference>
<dbReference type="Gene3D" id="2.180.10.10">
    <property type="entry name" value="RHS repeat-associated core"/>
    <property type="match status" value="13"/>
</dbReference>
<dbReference type="InterPro" id="IPR056823">
    <property type="entry name" value="TEN-like_YD-shell"/>
</dbReference>
<dbReference type="Gene3D" id="3.10.350.10">
    <property type="entry name" value="LysM domain"/>
    <property type="match status" value="1"/>
</dbReference>
<keyword evidence="3" id="KW-0472">Membrane</keyword>
<keyword evidence="3" id="KW-1133">Transmembrane helix</keyword>
<dbReference type="Gene3D" id="3.90.930.1">
    <property type="match status" value="1"/>
</dbReference>
<name>A0A5E4YPG5_9BURK</name>
<dbReference type="PANTHER" id="PTHR32305:SF15">
    <property type="entry name" value="PROTEIN RHSA-RELATED"/>
    <property type="match status" value="1"/>
</dbReference>
<feature type="region of interest" description="Disordered" evidence="2">
    <location>
        <begin position="2662"/>
        <end position="2681"/>
    </location>
</feature>
<evidence type="ECO:0000259" key="4">
    <source>
        <dbReference type="PROSITE" id="PS51782"/>
    </source>
</evidence>
<dbReference type="Pfam" id="PF05593">
    <property type="entry name" value="RHS_repeat"/>
    <property type="match status" value="12"/>
</dbReference>
<evidence type="ECO:0000313" key="6">
    <source>
        <dbReference type="Proteomes" id="UP000337189"/>
    </source>
</evidence>
<dbReference type="InterPro" id="IPR031325">
    <property type="entry name" value="RHS_repeat"/>
</dbReference>
<reference evidence="5 6" key="1">
    <citation type="submission" date="2019-08" db="EMBL/GenBank/DDBJ databases">
        <authorList>
            <person name="Peeters C."/>
        </authorList>
    </citation>
    <scope>NUCLEOTIDE SEQUENCE [LARGE SCALE GENOMIC DNA]</scope>
    <source>
        <strain evidence="5 6">LMG 31110</strain>
    </source>
</reference>
<evidence type="ECO:0000256" key="2">
    <source>
        <dbReference type="SAM" id="MobiDB-lite"/>
    </source>
</evidence>
<evidence type="ECO:0000256" key="3">
    <source>
        <dbReference type="SAM" id="Phobius"/>
    </source>
</evidence>
<dbReference type="Pfam" id="PF01476">
    <property type="entry name" value="LysM"/>
    <property type="match status" value="1"/>
</dbReference>
<dbReference type="GO" id="GO:0016787">
    <property type="term" value="F:hydrolase activity"/>
    <property type="evidence" value="ECO:0007669"/>
    <property type="project" value="UniProtKB-KW"/>
</dbReference>
<accession>A0A5E4YPG5</accession>
<dbReference type="InterPro" id="IPR006530">
    <property type="entry name" value="YD"/>
</dbReference>
<dbReference type="EMBL" id="CABPSJ010000008">
    <property type="protein sequence ID" value="VVE50774.1"/>
    <property type="molecule type" value="Genomic_DNA"/>
</dbReference>
<dbReference type="NCBIfam" id="TIGR01643">
    <property type="entry name" value="YD_repeat_2x"/>
    <property type="match status" value="21"/>
</dbReference>
<dbReference type="SMART" id="SM00257">
    <property type="entry name" value="LysM"/>
    <property type="match status" value="1"/>
</dbReference>
<dbReference type="PROSITE" id="PS51782">
    <property type="entry name" value="LYSM"/>
    <property type="match status" value="1"/>
</dbReference>
<organism evidence="5 6">
    <name type="scientific">Pandoraea communis</name>
    <dbReference type="NCBI Taxonomy" id="2508297"/>
    <lineage>
        <taxon>Bacteria</taxon>
        <taxon>Pseudomonadati</taxon>
        <taxon>Pseudomonadota</taxon>
        <taxon>Betaproteobacteria</taxon>
        <taxon>Burkholderiales</taxon>
        <taxon>Burkholderiaceae</taxon>
        <taxon>Pandoraea</taxon>
    </lineage>
</organism>
<feature type="transmembrane region" description="Helical" evidence="3">
    <location>
        <begin position="4222"/>
        <end position="4248"/>
    </location>
</feature>
<sequence length="4844" mass="513621">MVAIVSGNNLGLALSSLATLGKWGSYGAATSGKSGEQAYVNVANGNLVLSDLDERLAGVGLNVATLRTYNSQGTLSNGWRVGPAQQVSLSGSLLMAGSAVTRTGADGSQSTYYYDTTNRVYVGTDGDGAYDTISYDYVNGQFVWKDGTTGLTERYDGAGSGNLISSTDTSGNKISYFYNADTSIASVQSLNGEATYFDYTNGDLTGLRTVTTGLNGTLNTTAVRYQYDTSHRLTSVIVDLSPNDNSIDDGNVYRTDYTYDGASTRIATVTQSDGSKLTLSYVQVGSEFRVASVTDGLGATTLYAYDMANGRTTVVDPMGQATVYAYDATGQLLSVTGPAIGGVSSVRQFQYDSAGDLTRVIDENGNAIKFEYDAQGNLTRQTDSLGNFISRTYDANNQLLTEATALGIDAQTGWATSTATTRYVYDGSGRNQQRFVISPDGRVTEYVYDARGQRVSSIQYLSATYPIGSLAAETAVSESDAAQWAANQDKTRILRTDMTYDMRGQLQTRTTYQRTNASGAGLADGTQSTEQYVYDQHGQLLKTVNANNGTTLFAFDGLGRLIATTDAAGNTTATNYDEAHNRTVVTSANGVATISTYDRAGHVTSITQTSASGTVLGQTTYAYDADGRLLMTQDATGIRHWYTYDALGRKTADVDASGSLTEYRYDAAGNLVRTIGYATAINVGSLVDASGAPTGASLDSIRPAATAADTTSWRIYDADGRLARTVSATGSVTEMRYDGASRLVATVQYANRVDVTTLGDHPTAAAATPPANTADRLTRNFYTSDNKLEATIDADGYMTYYTYDAAGRQRERIRYSTPTNPANRATGTIYQLVPSSKPADLYSATVYDASGRITGEISGGYLTERVYDARGNVTKVIRYATQVSVWMTFDKTIDDLRPASSASDQVVTTSYDALDRITRQVDPEGTVTTNAYDALGNLINKTRAVGTPDVATSLARYDVLGRLVSALSAEGAAQLTAGMTQDQIDAVWAKYSVNYTYDAAGRRVSMTDATGNRTRYFYDGDGNLTFTINALGEISARDYNALGQLTATTVYATRVQNLPAQGGVITDDIKAMLLSLRNSSTDTRVTYAYNTDGTLATETNANGGTITHTYTAFGEEYSRTASNGATSKTWTYAYDLGGHLIQTSIDQAGLNITTRTEYDPFGRISRTVDANGNATSYQYDALGRQIQVTDASGATRSSTYDAFDRTLTTTDANGFVTRYTYDDAQRSMTMTTPDGVSVVTTHNRLGLKNTVIDGLGHQTVYAYDHDGNLAAVDNDLQHTSNQYDAAGHLIQTRDTNGNVVTYSYDGAGRALTRTVDPGGLNLVTRYAYDSKGQQITVTDPNGTVTRTDYDNRGQVVARVVDVGGLNLTTSYTYDQAGQQVTVTSPNGTTTRYDYDAAGRRVAETVDPAGLAIVRRFTYDANGNVLTSIDASGNVTRFFYNEKNQVVYTVDPLGAVVANTYDGEGNIARVVRYATALSSASVATAGSSAATLAGLLQASASDITERRSYDPMGRLAYSVDGTGAVVKFTYDAVGRVTERLSYANRIDPAAWNGTNAPAVTADAAHDQAVRTVYDVVGRPIYVIDGANTVTAYKYDGNGNVREKVTYAKPLPAGTALNAQTLAAVTATLADPAHDAYLQTNYDAADRPLQTIDGDGAVTRLNYDANGNLVKETHFANRAVNGTVQPSPGDLDTFYTYDNANRLVYQVDAAGGVVHLVYDAEGHVIERQAFAQPIALTGLPASQSAMAVLARPDAANDRTTRYVFDAAGRNTFTIDPTGAVSEATYDAVGHVIATRVYANRIDLTGFDTRSGATGVRARLTPDAANDRISHTTYDVAGHPTYQIDSLGFVTASTFDVFGRVTSRTQYALAIPANTTWTAAGVAAALVLVGDADRVTTMTYDADGRVLSTRDALGYTESYTYDGVGNKITFTNKKGDVWHYDYDAAGRLVTETSPQTTVTNLTRDGNGNLVVDAANTGVANLVTRTTYDALGRVIARTEAYGRPEARTTRYEYDAVGHQTKTTFPPVGVYDASRDNLLVNGENGLAGRVDNWTELSTQTVYDALGNAVANRDVAGNWSYKTYDRQGNVLHDVDALGFVTQYSRDAYGQVTQLTRFNSPIAVANGAHAPTATEVLAALAALPPAGAANRVITTVYDQLGRTVRVTEPQSLVYDSSASGTAQYFMGGRTTQNTYNAFGDLVQSATLRNAVTNQWTSTYQYYDRRGQQVATVDALGYLTTQNFDAVGNMTVHTEYATALANGQWNLTAFARPTTSSDDRTVVTDYDSGNRKVRETRVDVQYSTTSDGGSTRGNLSTQYRYDAVGNLTTTIAADGATSYNYYDSLGRLMATTGPTRTSTVAGTALTQLNIFYRDAYGNAVMTVVRGNGAASANDTRYVDAGASASDRVSTAAFDAHGKVIQMTDAGGSAHYTSYDAAGRVAKEWQVVTGNDGVPHTIFTAYHYDTLGRQTHIVTQASTSVVSGGVVTNVSQSAAGLVDTSMEYNAFGEMTRRGIGGGRQEYFDYDNAGRVWRTNSGDGTDKISVYDLSGHVTAEVRSAGTGGVNYDLKSFGSVDQAIMLSDGRRTDLVYDALGRVTSRVGPSRAESTGGVTVRSMATYFTTSPAIYSFGEDGRVIWNSPSTANFSWSLAQLGSGDIRVEFDYTTATVVTTSEGNESGSGESGGSTSTVVLNGVPRTRSQIFSNEQAGNGVSISWRDSDGAEGGIDRINAVRVYKKDINGNWQLVINQNPALQTTNQIEVGLPSDTATTVALQVRPAGSPGDTGWITPPGINFGGAFRFDTSSLAAGNYEYRVLTTSTQGTTQVTSTGTMSVNLSQLANLSFPIGPGVAQMGQWHSSAKDFTWPAAPSNVGQTFRYRVAGSGGEWSTMPITHPYSIYTDYDGFDMSSLGAGTYEYELLWQRQGDSAPYAHATGNMSVVGEVAPVWVPPVGLPVIANVWVAYDTVGGTAVDNNESGTTEIIGGYKANTIRWTVNGPETTVFRYRVAGGDWQTLPISTYPYSWDENSGATVLQAVDIGGLPVGTFEFEILRSPVGSSLGSHYTGNLTVSPTPAGHYDTRTVAIQVPRTVTPADPSNYLTRIRYSPPVVTGYNEDGVELGLGTGYQHSGVGVIAVPYTAYRDVPVVSTAYPPNPDNYIVSYKRAVYGYPIVIGVDGNGVQIPNAHYRWSGNVIVADPYQVPYQVPRQEQYTYYVSVGVDPARDEDGNIKHDEDGNVIYTRYVQEARIGTRTVYDTYYNTVVPEDPNHYLQRNPLPVYGYPVGYVDESGVQQLYANYQWQGDKVVGIGYQVTNWVKEAYTVTPDDPSKYITGYDYGAPVVVGNNEDGSPIYGKGYDMVNGRVVAVPYTVYDTQYVEEQYWVPGVAPMPTVSGTTPAYIPGYWIPGTPTQYGNSVTTGSITNVVSLPGAGGAVSVSQTVGLNGGATAARPTVSQTYDRWGNVLSVSDPRSPYWVTTYKYNANNQMIEQRQPDANGNASSASPVTRYTYDAMGRVVSVVDANGHVNGTTYDAAGNVTQELHADGGVVRHYYDAFGQQVRMVDGNGNPTDYAYDKLGHLVQMTMGAVGVYSISGSTLVNQGSQALTQSYGYDQAGRKLWQRDGSGASITYAYDARGNVVRTTQPSGQSVIAAFDSQNRKIGETDGNGLTATWTYDYFGLLLGRTDIGGASYSFTYDNARQLIRQTSTRGQDISYQYDGAGQNTAIIDNALARVSTYAYDLAGNKVRERTTQGGAVYQDNHLAYDALGRLRDVADGRVHISIDYDAVGNRTHITSHVINAMDQSQDEDRWFKYDAMNRQIVVDGINANGDIGVGQGHKITYDKNGNRVSDTYFGARVQADRVFDHTEWTSVWGVTGSDEAGNPIYGYISQPSAAYRTQYTAVNGLTTEAYDYDSNNRLSHVSRDGVLLDTRFYDGANRVVQTGPAGALPQEYVTALNGAAGGNGSETRQSTYDQNGRLLHQKVTKSDGSPKYEVDYTQYDGAGNLVNYTMTNQDGDGYTNNYTYQTLVIDGYKEGTVNGTSTKFDSGTTTSAYDVNSNLISVTDSTKAENNRTFVNDAQGHVLYVNQGGHAQRQLVVDGEVLGRYGDMINPDAPQDPNTGNPNFINKADFSFGFQPINGKYPTGAPGAVAVQAGDTLESIAHSAYGDSKLWYLIAEANGLSGNSDLRVGQSLTIPNRVSTIHNDSKTFKPYDPSQVIGDTTPNLPMPAAADSGGGCGGLGMIVMVVVAVVASVFTAGVAAMGLTAAMNASFGTIMASGASAMLGGATITGAATMTTVEAIEAAAIGGAAGSFASQLTGVAIGAQNGINFGQIVMSGLSAGVGSGVGAAIGGTGGAVGALRAAATNITAQGIGVVTGLQSSFSWTSVAASAAGGAVGGALNAGGANSISQSINNEIGGLLGRTVSGVLVGTAAAATTSILRGGRIAIQQVATDAFGNALGQSLGSSLIPEKTEYSARAVMSGPGYNLPSVLAPDASLFNVDAVSQAPYSGNSILFGAGGASGELGALTASAARDALVARAAPEPYSGAAIAFGPNYGGAPDVDSLARGGRFAYLPMGVVDGPGHGAVLMAGGDADVMLGAWDMAKQRAGEFGHASVELGKSFINGLNANANGLLQLGHSVVAAGEGLGILPPGASSGPVPQFPLFDVTPNTPNQIAAGLGFLSTMRVGGPENSAPVAGRGSAAIATNGVATTVATDAAASHPLAGWTPAQVVEQANTLGLNTPRDSFTLWSGLGRNGVADAQAFVRTNGGVTLEMTPGGSWLDSMNLFGESSPFTRAEAGQIWGETSQLAAEQASGQVRAVLGSVRPTSVYQTIELPALQVNPNVTGIDSIYLKPRYKFGGN</sequence>
<dbReference type="SUPFAM" id="SSF52309">
    <property type="entry name" value="N-(deoxy)ribosyltransferase-like"/>
    <property type="match status" value="1"/>
</dbReference>
<dbReference type="InterPro" id="IPR036779">
    <property type="entry name" value="LysM_dom_sf"/>
</dbReference>
<dbReference type="Pfam" id="PF25023">
    <property type="entry name" value="TEN_YD-shell"/>
    <property type="match status" value="2"/>
</dbReference>
<keyword evidence="1" id="KW-0677">Repeat</keyword>
<dbReference type="PANTHER" id="PTHR32305">
    <property type="match status" value="1"/>
</dbReference>
<dbReference type="EC" id="3.1.-.-" evidence="5"/>
<dbReference type="InterPro" id="IPR050708">
    <property type="entry name" value="T6SS_VgrG/RHS"/>
</dbReference>
<keyword evidence="5" id="KW-0378">Hydrolase</keyword>
<dbReference type="Proteomes" id="UP000337189">
    <property type="component" value="Unassembled WGS sequence"/>
</dbReference>
<protein>
    <submittedName>
        <fullName evidence="5">tRNA3(Ser)-specific nuclease WapA</fullName>
        <ecNumber evidence="5">3.1.-.-</ecNumber>
    </submittedName>
</protein>
<gene>
    <name evidence="5" type="primary">wapA_1</name>
    <name evidence="5" type="ORF">PCO31110_04733</name>
</gene>
<proteinExistence type="predicted"/>
<evidence type="ECO:0000313" key="5">
    <source>
        <dbReference type="EMBL" id="VVE50774.1"/>
    </source>
</evidence>
<evidence type="ECO:0000256" key="1">
    <source>
        <dbReference type="ARBA" id="ARBA00022737"/>
    </source>
</evidence>
<dbReference type="RefSeq" id="WP_174979736.1">
    <property type="nucleotide sequence ID" value="NZ_CABPSJ010000008.1"/>
</dbReference>
<feature type="compositionally biased region" description="Low complexity" evidence="2">
    <location>
        <begin position="2662"/>
        <end position="2679"/>
    </location>
</feature>
<keyword evidence="3" id="KW-0812">Transmembrane</keyword>
<dbReference type="CDD" id="cd00118">
    <property type="entry name" value="LysM"/>
    <property type="match status" value="1"/>
</dbReference>
<feature type="domain" description="LysM" evidence="4">
    <location>
        <begin position="4130"/>
        <end position="4177"/>
    </location>
</feature>